<dbReference type="Gene3D" id="1.25.60.10">
    <property type="entry name" value="MgtE N-terminal domain-like"/>
    <property type="match status" value="1"/>
</dbReference>
<dbReference type="Gene3D" id="3.10.580.10">
    <property type="entry name" value="CBS-domain"/>
    <property type="match status" value="1"/>
</dbReference>
<dbReference type="Gene3D" id="1.10.357.20">
    <property type="entry name" value="SLC41 divalent cation transporters, integral membrane domain"/>
    <property type="match status" value="1"/>
</dbReference>
<evidence type="ECO:0000256" key="3">
    <source>
        <dbReference type="ARBA" id="ARBA00022448"/>
    </source>
</evidence>
<dbReference type="NCBIfam" id="TIGR00400">
    <property type="entry name" value="mgtE"/>
    <property type="match status" value="1"/>
</dbReference>
<evidence type="ECO:0000256" key="5">
    <source>
        <dbReference type="ARBA" id="ARBA00022842"/>
    </source>
</evidence>
<dbReference type="SUPFAM" id="SSF54631">
    <property type="entry name" value="CBS-domain pair"/>
    <property type="match status" value="1"/>
</dbReference>
<dbReference type="InterPro" id="IPR006668">
    <property type="entry name" value="Mg_transptr_MgtE_intracell_dom"/>
</dbReference>
<dbReference type="RefSeq" id="WP_129173987.1">
    <property type="nucleotide sequence ID" value="NZ_JACCBI010000001.1"/>
</dbReference>
<keyword evidence="9" id="KW-1003">Cell membrane</keyword>
<evidence type="ECO:0000313" key="11">
    <source>
        <dbReference type="EMBL" id="NYD67102.1"/>
    </source>
</evidence>
<dbReference type="Pfam" id="PF00571">
    <property type="entry name" value="CBS"/>
    <property type="match status" value="2"/>
</dbReference>
<dbReference type="InterPro" id="IPR000644">
    <property type="entry name" value="CBS_dom"/>
</dbReference>
<reference evidence="11 14" key="2">
    <citation type="submission" date="2020-07" db="EMBL/GenBank/DDBJ databases">
        <title>Sequencing the genomes of 1000 actinobacteria strains.</title>
        <authorList>
            <person name="Klenk H.-P."/>
        </authorList>
    </citation>
    <scope>NUCLEOTIDE SEQUENCE [LARGE SCALE GENOMIC DNA]</scope>
    <source>
        <strain evidence="11 14">DSM 23870</strain>
    </source>
</reference>
<comment type="subcellular location">
    <subcellularLocation>
        <location evidence="9">Cell membrane</location>
        <topology evidence="9">Multi-pass membrane protein</topology>
    </subcellularLocation>
    <subcellularLocation>
        <location evidence="1">Membrane</location>
        <topology evidence="1">Multi-pass membrane protein</topology>
    </subcellularLocation>
</comment>
<dbReference type="PANTHER" id="PTHR43773:SF1">
    <property type="entry name" value="MAGNESIUM TRANSPORTER MGTE"/>
    <property type="match status" value="1"/>
</dbReference>
<feature type="transmembrane region" description="Helical" evidence="9">
    <location>
        <begin position="283"/>
        <end position="303"/>
    </location>
</feature>
<evidence type="ECO:0000256" key="1">
    <source>
        <dbReference type="ARBA" id="ARBA00004141"/>
    </source>
</evidence>
<evidence type="ECO:0000313" key="13">
    <source>
        <dbReference type="Proteomes" id="UP000292686"/>
    </source>
</evidence>
<evidence type="ECO:0000313" key="14">
    <source>
        <dbReference type="Proteomes" id="UP000581087"/>
    </source>
</evidence>
<evidence type="ECO:0000313" key="12">
    <source>
        <dbReference type="EMBL" id="RXZ87051.1"/>
    </source>
</evidence>
<dbReference type="SMART" id="SM00116">
    <property type="entry name" value="CBS"/>
    <property type="match status" value="2"/>
</dbReference>
<dbReference type="SMART" id="SM00924">
    <property type="entry name" value="MgtE_N"/>
    <property type="match status" value="1"/>
</dbReference>
<dbReference type="Proteomes" id="UP000581087">
    <property type="component" value="Unassembled WGS sequence"/>
</dbReference>
<dbReference type="OrthoDB" id="9790355at2"/>
<feature type="domain" description="CBS" evidence="10">
    <location>
        <begin position="198"/>
        <end position="255"/>
    </location>
</feature>
<dbReference type="EMBL" id="JACCBI010000001">
    <property type="protein sequence ID" value="NYD67102.1"/>
    <property type="molecule type" value="Genomic_DNA"/>
</dbReference>
<keyword evidence="3 9" id="KW-0813">Transport</keyword>
<comment type="function">
    <text evidence="9">Acts as a magnesium transporter.</text>
</comment>
<evidence type="ECO:0000256" key="7">
    <source>
        <dbReference type="ARBA" id="ARBA00023136"/>
    </source>
</evidence>
<evidence type="ECO:0000256" key="8">
    <source>
        <dbReference type="PROSITE-ProRule" id="PRU00703"/>
    </source>
</evidence>
<accession>A0A4Q2MAE6</accession>
<dbReference type="InterPro" id="IPR046342">
    <property type="entry name" value="CBS_dom_sf"/>
</dbReference>
<dbReference type="InterPro" id="IPR036739">
    <property type="entry name" value="SLC41_membr_dom_sf"/>
</dbReference>
<dbReference type="Pfam" id="PF01769">
    <property type="entry name" value="MgtE"/>
    <property type="match status" value="1"/>
</dbReference>
<name>A0A4Q2MAE6_9MICO</name>
<dbReference type="InterPro" id="IPR038076">
    <property type="entry name" value="MgtE_N_sf"/>
</dbReference>
<keyword evidence="7 9" id="KW-0472">Membrane</keyword>
<feature type="transmembrane region" description="Helical" evidence="9">
    <location>
        <begin position="315"/>
        <end position="340"/>
    </location>
</feature>
<feature type="transmembrane region" description="Helical" evidence="9">
    <location>
        <begin position="421"/>
        <end position="444"/>
    </location>
</feature>
<keyword evidence="5 9" id="KW-0460">Magnesium</keyword>
<gene>
    <name evidence="12" type="primary">mgtE</name>
    <name evidence="11" type="ORF">BJ972_001621</name>
    <name evidence="12" type="ORF">ESP50_08345</name>
</gene>
<dbReference type="GO" id="GO:0046872">
    <property type="term" value="F:metal ion binding"/>
    <property type="evidence" value="ECO:0007669"/>
    <property type="project" value="UniProtKB-KW"/>
</dbReference>
<keyword evidence="6 9" id="KW-1133">Transmembrane helix</keyword>
<dbReference type="SUPFAM" id="SSF158791">
    <property type="entry name" value="MgtE N-terminal domain-like"/>
    <property type="match status" value="1"/>
</dbReference>
<feature type="transmembrane region" description="Helical" evidence="9">
    <location>
        <begin position="361"/>
        <end position="381"/>
    </location>
</feature>
<evidence type="ECO:0000256" key="2">
    <source>
        <dbReference type="ARBA" id="ARBA00009749"/>
    </source>
</evidence>
<dbReference type="Pfam" id="PF03448">
    <property type="entry name" value="MgtE_N"/>
    <property type="match status" value="1"/>
</dbReference>
<dbReference type="EMBL" id="SDPM01000003">
    <property type="protein sequence ID" value="RXZ87051.1"/>
    <property type="molecule type" value="Genomic_DNA"/>
</dbReference>
<dbReference type="Proteomes" id="UP000292686">
    <property type="component" value="Unassembled WGS sequence"/>
</dbReference>
<dbReference type="InterPro" id="IPR006667">
    <property type="entry name" value="SLC41_membr_dom"/>
</dbReference>
<keyword evidence="4 9" id="KW-0812">Transmembrane</keyword>
<sequence length="446" mass="47749">MAAETTAADLRDALDEGRLVQASTLLAPLDVDDTIEALYRLPRAAQAVAFRLLPKDRSLDVFERVDPALQRDLIETLADAEVAAVFAALDAEERVRVVEELPAKVAKRLIQSLAPADRAQTAVVLGYPAGSVGRRASPEYVRVFADETIGAALDRVRAQPNDDESLYTLPVVDRQRRLVGLIGLRELVTTPGDELVGAHMGEAIQVVSDADEEEAARECLDHRLLSLPVVDHEDRLVGLLRIDDAAHIIDEAHREDAARAGAAEPLTRPYLLTSVFTLTRSRIVWLLVLAVSAILTVNVLEIFEATLDQMVALALFIPLLTGIGGNTGSQAAVTVTRAIAMSEARGRDIGRVALKEATTGLLMGTLLGAIGFTVATLVYGIEIGWVIGLTVVAICTMAATVGGAMPLVAKSIRVDPAVFSTPFISTFCDATGLIIYFTIARAVLHL</sequence>
<comment type="similarity">
    <text evidence="2 9">Belongs to the SLC41A transporter family.</text>
</comment>
<protein>
    <recommendedName>
        <fullName evidence="9">Magnesium transporter MgtE</fullName>
    </recommendedName>
</protein>
<reference evidence="12 13" key="1">
    <citation type="submission" date="2019-01" db="EMBL/GenBank/DDBJ databases">
        <title>Agromyces.</title>
        <authorList>
            <person name="Li J."/>
        </authorList>
    </citation>
    <scope>NUCLEOTIDE SEQUENCE [LARGE SCALE GENOMIC DNA]</scope>
    <source>
        <strain evidence="12 13">DSM 23870</strain>
    </source>
</reference>
<dbReference type="GO" id="GO:0015095">
    <property type="term" value="F:magnesium ion transmembrane transporter activity"/>
    <property type="evidence" value="ECO:0007669"/>
    <property type="project" value="UniProtKB-UniRule"/>
</dbReference>
<dbReference type="CDD" id="cd04606">
    <property type="entry name" value="CBS_pair_Mg_transporter"/>
    <property type="match status" value="1"/>
</dbReference>
<feature type="transmembrane region" description="Helical" evidence="9">
    <location>
        <begin position="387"/>
        <end position="409"/>
    </location>
</feature>
<dbReference type="SUPFAM" id="SSF161093">
    <property type="entry name" value="MgtE membrane domain-like"/>
    <property type="match status" value="1"/>
</dbReference>
<evidence type="ECO:0000256" key="6">
    <source>
        <dbReference type="ARBA" id="ARBA00022989"/>
    </source>
</evidence>
<dbReference type="InterPro" id="IPR006669">
    <property type="entry name" value="MgtE_transporter"/>
</dbReference>
<dbReference type="PANTHER" id="PTHR43773">
    <property type="entry name" value="MAGNESIUM TRANSPORTER MGTE"/>
    <property type="match status" value="1"/>
</dbReference>
<keyword evidence="13" id="KW-1185">Reference proteome</keyword>
<organism evidence="12 13">
    <name type="scientific">Agromyces atrinae</name>
    <dbReference type="NCBI Taxonomy" id="592376"/>
    <lineage>
        <taxon>Bacteria</taxon>
        <taxon>Bacillati</taxon>
        <taxon>Actinomycetota</taxon>
        <taxon>Actinomycetes</taxon>
        <taxon>Micrococcales</taxon>
        <taxon>Microbacteriaceae</taxon>
        <taxon>Agromyces</taxon>
    </lineage>
</organism>
<evidence type="ECO:0000256" key="9">
    <source>
        <dbReference type="RuleBase" id="RU362011"/>
    </source>
</evidence>
<comment type="subunit">
    <text evidence="9">Homodimer.</text>
</comment>
<dbReference type="GO" id="GO:0005886">
    <property type="term" value="C:plasma membrane"/>
    <property type="evidence" value="ECO:0007669"/>
    <property type="project" value="UniProtKB-SubCell"/>
</dbReference>
<comment type="caution">
    <text evidence="12">The sequence shown here is derived from an EMBL/GenBank/DDBJ whole genome shotgun (WGS) entry which is preliminary data.</text>
</comment>
<dbReference type="AlphaFoldDB" id="A0A4Q2MAE6"/>
<feature type="domain" description="CBS" evidence="10">
    <location>
        <begin position="136"/>
        <end position="197"/>
    </location>
</feature>
<evidence type="ECO:0000256" key="4">
    <source>
        <dbReference type="ARBA" id="ARBA00022692"/>
    </source>
</evidence>
<proteinExistence type="inferred from homology"/>
<keyword evidence="9" id="KW-0479">Metal-binding</keyword>
<dbReference type="PROSITE" id="PS51371">
    <property type="entry name" value="CBS"/>
    <property type="match status" value="2"/>
</dbReference>
<evidence type="ECO:0000259" key="10">
    <source>
        <dbReference type="PROSITE" id="PS51371"/>
    </source>
</evidence>
<keyword evidence="8" id="KW-0129">CBS domain</keyword>